<keyword evidence="2" id="KW-0472">Membrane</keyword>
<comment type="caution">
    <text evidence="3">The sequence shown here is derived from an EMBL/GenBank/DDBJ whole genome shotgun (WGS) entry which is preliminary data.</text>
</comment>
<keyword evidence="2" id="KW-1133">Transmembrane helix</keyword>
<sequence>MNAAFVRILRSAYRKEPISSFILIVGAVDAVIGGVGDRGSLLAFGIGTVGLAIALRWLIMGRHTEETPAEAPQYYLPPQPSRPPLPSLNASNKKNRPY</sequence>
<reference evidence="3" key="1">
    <citation type="submission" date="2019-10" db="EMBL/GenBank/DDBJ databases">
        <title>Draft genome sequece of Microseira wollei NIES-4236.</title>
        <authorList>
            <person name="Yamaguchi H."/>
            <person name="Suzuki S."/>
            <person name="Kawachi M."/>
        </authorList>
    </citation>
    <scope>NUCLEOTIDE SEQUENCE</scope>
    <source>
        <strain evidence="3">NIES-4236</strain>
    </source>
</reference>
<dbReference type="Proteomes" id="UP001050975">
    <property type="component" value="Unassembled WGS sequence"/>
</dbReference>
<feature type="compositionally biased region" description="Pro residues" evidence="1">
    <location>
        <begin position="75"/>
        <end position="86"/>
    </location>
</feature>
<evidence type="ECO:0000313" key="4">
    <source>
        <dbReference type="Proteomes" id="UP001050975"/>
    </source>
</evidence>
<organism evidence="3 4">
    <name type="scientific">Microseira wollei NIES-4236</name>
    <dbReference type="NCBI Taxonomy" id="2530354"/>
    <lineage>
        <taxon>Bacteria</taxon>
        <taxon>Bacillati</taxon>
        <taxon>Cyanobacteriota</taxon>
        <taxon>Cyanophyceae</taxon>
        <taxon>Oscillatoriophycideae</taxon>
        <taxon>Aerosakkonematales</taxon>
        <taxon>Aerosakkonemataceae</taxon>
        <taxon>Microseira</taxon>
    </lineage>
</organism>
<feature type="region of interest" description="Disordered" evidence="1">
    <location>
        <begin position="69"/>
        <end position="98"/>
    </location>
</feature>
<evidence type="ECO:0000256" key="1">
    <source>
        <dbReference type="SAM" id="MobiDB-lite"/>
    </source>
</evidence>
<feature type="transmembrane region" description="Helical" evidence="2">
    <location>
        <begin position="17"/>
        <end position="35"/>
    </location>
</feature>
<keyword evidence="4" id="KW-1185">Reference proteome</keyword>
<dbReference type="RefSeq" id="WP_226588655.1">
    <property type="nucleotide sequence ID" value="NZ_BLAY01000140.1"/>
</dbReference>
<evidence type="ECO:0000313" key="3">
    <source>
        <dbReference type="EMBL" id="GET41916.1"/>
    </source>
</evidence>
<feature type="transmembrane region" description="Helical" evidence="2">
    <location>
        <begin position="41"/>
        <end position="59"/>
    </location>
</feature>
<protein>
    <submittedName>
        <fullName evidence="3">Uncharacterized protein</fullName>
    </submittedName>
</protein>
<gene>
    <name evidence="3" type="ORF">MiSe_67300</name>
</gene>
<name>A0AAV3XJY2_9CYAN</name>
<evidence type="ECO:0000256" key="2">
    <source>
        <dbReference type="SAM" id="Phobius"/>
    </source>
</evidence>
<dbReference type="AlphaFoldDB" id="A0AAV3XJY2"/>
<accession>A0AAV3XJY2</accession>
<keyword evidence="2" id="KW-0812">Transmembrane</keyword>
<proteinExistence type="predicted"/>
<dbReference type="EMBL" id="BLAY01000140">
    <property type="protein sequence ID" value="GET41916.1"/>
    <property type="molecule type" value="Genomic_DNA"/>
</dbReference>